<comment type="catalytic activity">
    <reaction evidence="3 4">
        <text>RX + glutathione = an S-substituted glutathione + a halide anion + H(+)</text>
        <dbReference type="Rhea" id="RHEA:16437"/>
        <dbReference type="ChEBI" id="CHEBI:15378"/>
        <dbReference type="ChEBI" id="CHEBI:16042"/>
        <dbReference type="ChEBI" id="CHEBI:17792"/>
        <dbReference type="ChEBI" id="CHEBI:57925"/>
        <dbReference type="ChEBI" id="CHEBI:90779"/>
        <dbReference type="EC" id="2.5.1.18"/>
    </reaction>
</comment>
<feature type="active site" description="Nucleophile" evidence="5">
    <location>
        <position position="14"/>
    </location>
</feature>
<dbReference type="Gene3D" id="3.40.30.10">
    <property type="entry name" value="Glutaredoxin"/>
    <property type="match status" value="1"/>
</dbReference>
<evidence type="ECO:0000256" key="3">
    <source>
        <dbReference type="ARBA" id="ARBA00047960"/>
    </source>
</evidence>
<proteinExistence type="inferred from homology"/>
<dbReference type="STRING" id="1016849.A0A0D1YBT2"/>
<dbReference type="Proteomes" id="UP000053599">
    <property type="component" value="Unassembled WGS sequence"/>
</dbReference>
<dbReference type="InterPro" id="IPR014440">
    <property type="entry name" value="HCCAis_GSTk"/>
</dbReference>
<evidence type="ECO:0000256" key="4">
    <source>
        <dbReference type="PIRNR" id="PIRNR006386"/>
    </source>
</evidence>
<evidence type="ECO:0000256" key="5">
    <source>
        <dbReference type="PIRSR" id="PIRSR006386-1"/>
    </source>
</evidence>
<dbReference type="GO" id="GO:0005777">
    <property type="term" value="C:peroxisome"/>
    <property type="evidence" value="ECO:0007669"/>
    <property type="project" value="TreeGrafter"/>
</dbReference>
<evidence type="ECO:0000256" key="2">
    <source>
        <dbReference type="ARBA" id="ARBA00022679"/>
    </source>
</evidence>
<dbReference type="PANTHER" id="PTHR42943">
    <property type="entry name" value="GLUTATHIONE S-TRANSFERASE KAPPA"/>
    <property type="match status" value="1"/>
</dbReference>
<protein>
    <recommendedName>
        <fullName evidence="4">Glutathione S-transferase kappa</fullName>
        <ecNumber evidence="4">2.5.1.18</ecNumber>
    </recommendedName>
</protein>
<evidence type="ECO:0000259" key="6">
    <source>
        <dbReference type="Pfam" id="PF01323"/>
    </source>
</evidence>
<dbReference type="GO" id="GO:0006749">
    <property type="term" value="P:glutathione metabolic process"/>
    <property type="evidence" value="ECO:0007669"/>
    <property type="project" value="TreeGrafter"/>
</dbReference>
<dbReference type="GO" id="GO:0005739">
    <property type="term" value="C:mitochondrion"/>
    <property type="evidence" value="ECO:0007669"/>
    <property type="project" value="TreeGrafter"/>
</dbReference>
<dbReference type="AlphaFoldDB" id="A0A0D1YBT2"/>
<keyword evidence="2 4" id="KW-0808">Transferase</keyword>
<dbReference type="EC" id="2.5.1.18" evidence="4"/>
<dbReference type="PIRSF" id="PIRSF006386">
    <property type="entry name" value="HCCAis_GSTk"/>
    <property type="match status" value="1"/>
</dbReference>
<dbReference type="GO" id="GO:0004364">
    <property type="term" value="F:glutathione transferase activity"/>
    <property type="evidence" value="ECO:0007669"/>
    <property type="project" value="UniProtKB-UniRule"/>
</dbReference>
<dbReference type="GO" id="GO:0004602">
    <property type="term" value="F:glutathione peroxidase activity"/>
    <property type="evidence" value="ECO:0007669"/>
    <property type="project" value="TreeGrafter"/>
</dbReference>
<dbReference type="InterPro" id="IPR036249">
    <property type="entry name" value="Thioredoxin-like_sf"/>
</dbReference>
<name>A0A0D1YBT2_9EURO</name>
<dbReference type="SUPFAM" id="SSF52833">
    <property type="entry name" value="Thioredoxin-like"/>
    <property type="match status" value="1"/>
</dbReference>
<feature type="domain" description="DSBA-like thioredoxin" evidence="6">
    <location>
        <begin position="6"/>
        <end position="204"/>
    </location>
</feature>
<dbReference type="FunFam" id="3.40.30.10:FF:000096">
    <property type="entry name" value="Glutathione S-transferase kappa"/>
    <property type="match status" value="1"/>
</dbReference>
<evidence type="ECO:0000313" key="7">
    <source>
        <dbReference type="EMBL" id="KIV78304.1"/>
    </source>
</evidence>
<dbReference type="InterPro" id="IPR001853">
    <property type="entry name" value="DSBA-like_thioredoxin_dom"/>
</dbReference>
<evidence type="ECO:0000313" key="8">
    <source>
        <dbReference type="Proteomes" id="UP000053599"/>
    </source>
</evidence>
<evidence type="ECO:0000256" key="1">
    <source>
        <dbReference type="ARBA" id="ARBA00006494"/>
    </source>
</evidence>
<organism evidence="7 8">
    <name type="scientific">Exophiala sideris</name>
    <dbReference type="NCBI Taxonomy" id="1016849"/>
    <lineage>
        <taxon>Eukaryota</taxon>
        <taxon>Fungi</taxon>
        <taxon>Dikarya</taxon>
        <taxon>Ascomycota</taxon>
        <taxon>Pezizomycotina</taxon>
        <taxon>Eurotiomycetes</taxon>
        <taxon>Chaetothyriomycetidae</taxon>
        <taxon>Chaetothyriales</taxon>
        <taxon>Herpotrichiellaceae</taxon>
        <taxon>Exophiala</taxon>
    </lineage>
</organism>
<dbReference type="OrthoDB" id="4664297at2759"/>
<dbReference type="HOGENOM" id="CLU_069253_1_4_1"/>
<dbReference type="InterPro" id="IPR051924">
    <property type="entry name" value="GST_Kappa/NadH"/>
</dbReference>
<reference evidence="7 8" key="1">
    <citation type="submission" date="2015-01" db="EMBL/GenBank/DDBJ databases">
        <title>The Genome Sequence of Exophiala sideris CBS121828.</title>
        <authorList>
            <consortium name="The Broad Institute Genomics Platform"/>
            <person name="Cuomo C."/>
            <person name="de Hoog S."/>
            <person name="Gorbushina A."/>
            <person name="Stielow B."/>
            <person name="Teixiera M."/>
            <person name="Abouelleil A."/>
            <person name="Chapman S.B."/>
            <person name="Priest M."/>
            <person name="Young S.K."/>
            <person name="Wortman J."/>
            <person name="Nusbaum C."/>
            <person name="Birren B."/>
        </authorList>
    </citation>
    <scope>NUCLEOTIDE SEQUENCE [LARGE SCALE GENOMIC DNA]</scope>
    <source>
        <strain evidence="7 8">CBS 121828</strain>
    </source>
</reference>
<dbReference type="EMBL" id="KN846954">
    <property type="protein sequence ID" value="KIV78304.1"/>
    <property type="molecule type" value="Genomic_DNA"/>
</dbReference>
<accession>A0A0D1YBT2</accession>
<dbReference type="PANTHER" id="PTHR42943:SF2">
    <property type="entry name" value="GLUTATHIONE S-TRANSFERASE KAPPA 1"/>
    <property type="match status" value="1"/>
</dbReference>
<dbReference type="Pfam" id="PF01323">
    <property type="entry name" value="DSBA"/>
    <property type="match status" value="1"/>
</dbReference>
<gene>
    <name evidence="7" type="ORF">PV11_10033</name>
</gene>
<sequence>MASPKITLYVDVISPFAYLAYYMLRHHPIFRPVTITYKPILLGGLMKSCDNRAPIEIRNKDKWIHVERLRWAHQFHVPMSKKGPDPFPFPTLHVQRFLTALNVTYPDKLTAALDTLYASLWTESSESKIADPKVFGPILEKALGKDVVSECIAKMGEADVKKQLVASTEEAFANGAFGLPWFQCENGRGEVEGFWGFDHLGQVVRFLGLDDGGKGEIRALL</sequence>
<comment type="similarity">
    <text evidence="1 4">Belongs to the GST superfamily. Kappa family.</text>
</comment>